<dbReference type="InterPro" id="IPR009057">
    <property type="entry name" value="Homeodomain-like_sf"/>
</dbReference>
<dbReference type="PROSITE" id="PS50531">
    <property type="entry name" value="HTH_IS21"/>
    <property type="match status" value="1"/>
</dbReference>
<evidence type="ECO:0000313" key="5">
    <source>
        <dbReference type="EMBL" id="SHK06826.1"/>
    </source>
</evidence>
<feature type="non-terminal residue" evidence="2">
    <location>
        <position position="73"/>
    </location>
</feature>
<dbReference type="Proteomes" id="UP000184080">
    <property type="component" value="Unassembled WGS sequence"/>
</dbReference>
<evidence type="ECO:0000313" key="6">
    <source>
        <dbReference type="Proteomes" id="UP000184080"/>
    </source>
</evidence>
<dbReference type="InterPro" id="IPR006120">
    <property type="entry name" value="Resolvase_HTH_dom"/>
</dbReference>
<dbReference type="InterPro" id="IPR017894">
    <property type="entry name" value="HTH_IS21_transposase_type"/>
</dbReference>
<dbReference type="Pfam" id="PF02796">
    <property type="entry name" value="HTH_7"/>
    <property type="match status" value="1"/>
</dbReference>
<evidence type="ECO:0000259" key="1">
    <source>
        <dbReference type="PROSITE" id="PS50531"/>
    </source>
</evidence>
<keyword evidence="6" id="KW-1185">Reference proteome</keyword>
<dbReference type="EMBL" id="FQZO01000006">
    <property type="protein sequence ID" value="SHJ56215.1"/>
    <property type="molecule type" value="Genomic_DNA"/>
</dbReference>
<dbReference type="EMBL" id="FQZO01000016">
    <property type="protein sequence ID" value="SHK06826.1"/>
    <property type="molecule type" value="Genomic_DNA"/>
</dbReference>
<dbReference type="GO" id="GO:0003677">
    <property type="term" value="F:DNA binding"/>
    <property type="evidence" value="ECO:0007669"/>
    <property type="project" value="InterPro"/>
</dbReference>
<organism evidence="2 6">
    <name type="scientific">Clostridium amylolyticum</name>
    <dbReference type="NCBI Taxonomy" id="1121298"/>
    <lineage>
        <taxon>Bacteria</taxon>
        <taxon>Bacillati</taxon>
        <taxon>Bacillota</taxon>
        <taxon>Clostridia</taxon>
        <taxon>Eubacteriales</taxon>
        <taxon>Clostridiaceae</taxon>
        <taxon>Clostridium</taxon>
    </lineage>
</organism>
<dbReference type="SUPFAM" id="SSF46689">
    <property type="entry name" value="Homeodomain-like"/>
    <property type="match status" value="1"/>
</dbReference>
<name>A0A1M6AY85_9CLOT</name>
<gene>
    <name evidence="5" type="ORF">SAMN05444401_0507</name>
    <name evidence="2" type="ORF">SAMN05444401_0568</name>
    <name evidence="3" type="ORF">SAMN05444401_3296</name>
    <name evidence="4" type="ORF">SAMN05444401_3850</name>
</gene>
<dbReference type="RefSeq" id="WP_242948903.1">
    <property type="nucleotide sequence ID" value="NZ_FQZO01000001.1"/>
</dbReference>
<dbReference type="STRING" id="1121298.SAMN05444401_0507"/>
<dbReference type="AlphaFoldDB" id="A0A1M6AY85"/>
<dbReference type="Gene3D" id="1.10.10.60">
    <property type="entry name" value="Homeodomain-like"/>
    <property type="match status" value="1"/>
</dbReference>
<dbReference type="GO" id="GO:0000150">
    <property type="term" value="F:DNA strand exchange activity"/>
    <property type="evidence" value="ECO:0007669"/>
    <property type="project" value="InterPro"/>
</dbReference>
<proteinExistence type="predicted"/>
<feature type="domain" description="HTH IS21-type" evidence="1">
    <location>
        <begin position="7"/>
        <end position="68"/>
    </location>
</feature>
<evidence type="ECO:0000313" key="4">
    <source>
        <dbReference type="EMBL" id="SHJ78902.1"/>
    </source>
</evidence>
<evidence type="ECO:0000313" key="3">
    <source>
        <dbReference type="EMBL" id="SHJ56215.1"/>
    </source>
</evidence>
<reference evidence="2 6" key="1">
    <citation type="submission" date="2016-11" db="EMBL/GenBank/DDBJ databases">
        <authorList>
            <person name="Jaros S."/>
            <person name="Januszkiewicz K."/>
            <person name="Wedrychowicz H."/>
        </authorList>
    </citation>
    <scope>NUCLEOTIDE SEQUENCE [LARGE SCALE GENOMIC DNA]</scope>
    <source>
        <strain evidence="2 6">DSM 21864</strain>
    </source>
</reference>
<dbReference type="EMBL" id="FQZO01000008">
    <property type="protein sequence ID" value="SHJ78902.1"/>
    <property type="molecule type" value="Genomic_DNA"/>
</dbReference>
<accession>A0A1M6AY85</accession>
<protein>
    <submittedName>
        <fullName evidence="2">Helix-turn-helix domain of resolvase</fullName>
    </submittedName>
</protein>
<evidence type="ECO:0000313" key="2">
    <source>
        <dbReference type="EMBL" id="SHI41417.1"/>
    </source>
</evidence>
<sequence length="73" mass="8959">MKVKDLRDWYTVKNMHNKGVPIKQIARELGIARNTVKKLIKQEEEPRYSRKVTYTKIDAYKDKIRVWYLERDY</sequence>
<dbReference type="EMBL" id="FQZO01000001">
    <property type="protein sequence ID" value="SHI41417.1"/>
    <property type="molecule type" value="Genomic_DNA"/>
</dbReference>